<evidence type="ECO:0000256" key="2">
    <source>
        <dbReference type="ARBA" id="ARBA00022801"/>
    </source>
</evidence>
<dbReference type="InterPro" id="IPR054468">
    <property type="entry name" value="NrSPol-like_HBD"/>
</dbReference>
<protein>
    <recommendedName>
        <fullName evidence="5">SF3 helicase domain-containing protein</fullName>
    </recommendedName>
</protein>
<keyword evidence="2" id="KW-0378">Hydrolase</keyword>
<dbReference type="Pfam" id="PF19263">
    <property type="entry name" value="DUF5906"/>
    <property type="match status" value="1"/>
</dbReference>
<dbReference type="GO" id="GO:0005524">
    <property type="term" value="F:ATP binding"/>
    <property type="evidence" value="ECO:0007669"/>
    <property type="project" value="UniProtKB-KW"/>
</dbReference>
<feature type="compositionally biased region" description="Polar residues" evidence="4">
    <location>
        <begin position="218"/>
        <end position="230"/>
    </location>
</feature>
<reference evidence="6 7" key="1">
    <citation type="submission" date="2019-01" db="EMBL/GenBank/DDBJ databases">
        <title>Draft genome sequence of Dictyobacter sp. Uno17.</title>
        <authorList>
            <person name="Wang C.M."/>
            <person name="Zheng Y."/>
            <person name="Sakai Y."/>
            <person name="Abe K."/>
            <person name="Yokota A."/>
            <person name="Yabe S."/>
        </authorList>
    </citation>
    <scope>NUCLEOTIDE SEQUENCE [LARGE SCALE GENOMIC DNA]</scope>
    <source>
        <strain evidence="6 7">Uno17</strain>
    </source>
</reference>
<dbReference type="PANTHER" id="PTHR35372">
    <property type="entry name" value="ATP BINDING PROTEIN-RELATED"/>
    <property type="match status" value="1"/>
</dbReference>
<evidence type="ECO:0000313" key="6">
    <source>
        <dbReference type="EMBL" id="GCF10794.1"/>
    </source>
</evidence>
<evidence type="ECO:0000256" key="1">
    <source>
        <dbReference type="ARBA" id="ARBA00022741"/>
    </source>
</evidence>
<feature type="compositionally biased region" description="Polar residues" evidence="4">
    <location>
        <begin position="184"/>
        <end position="193"/>
    </location>
</feature>
<accession>A0A5A5TIM1</accession>
<dbReference type="InterPro" id="IPR014015">
    <property type="entry name" value="Helicase_SF3_DNA-vir"/>
</dbReference>
<evidence type="ECO:0000313" key="7">
    <source>
        <dbReference type="Proteomes" id="UP000322530"/>
    </source>
</evidence>
<dbReference type="InterPro" id="IPR027417">
    <property type="entry name" value="P-loop_NTPase"/>
</dbReference>
<keyword evidence="7" id="KW-1185">Reference proteome</keyword>
<comment type="caution">
    <text evidence="6">The sequence shown here is derived from an EMBL/GenBank/DDBJ whole genome shotgun (WGS) entry which is preliminary data.</text>
</comment>
<dbReference type="Pfam" id="PF08706">
    <property type="entry name" value="D5_N"/>
    <property type="match status" value="1"/>
</dbReference>
<feature type="region of interest" description="Disordered" evidence="4">
    <location>
        <begin position="218"/>
        <end position="238"/>
    </location>
</feature>
<dbReference type="Pfam" id="PF22763">
    <property type="entry name" value="NrS1-1_pol-like_HBD"/>
    <property type="match status" value="1"/>
</dbReference>
<dbReference type="InterPro" id="IPR045455">
    <property type="entry name" value="NrS-1_pol-like_helicase"/>
</dbReference>
<keyword evidence="3" id="KW-0067">ATP-binding</keyword>
<feature type="domain" description="SF3 helicase" evidence="5">
    <location>
        <begin position="590"/>
        <end position="755"/>
    </location>
</feature>
<dbReference type="SUPFAM" id="SSF52540">
    <property type="entry name" value="P-loop containing nucleoside triphosphate hydrolases"/>
    <property type="match status" value="1"/>
</dbReference>
<keyword evidence="1" id="KW-0547">Nucleotide-binding</keyword>
<name>A0A5A5TIM1_9CHLR</name>
<dbReference type="RefSeq" id="WP_149403662.1">
    <property type="nucleotide sequence ID" value="NZ_BIXY01000083.1"/>
</dbReference>
<organism evidence="6 7">
    <name type="scientific">Dictyobacter arantiisoli</name>
    <dbReference type="NCBI Taxonomy" id="2014874"/>
    <lineage>
        <taxon>Bacteria</taxon>
        <taxon>Bacillati</taxon>
        <taxon>Chloroflexota</taxon>
        <taxon>Ktedonobacteria</taxon>
        <taxon>Ktedonobacterales</taxon>
        <taxon>Dictyobacteraceae</taxon>
        <taxon>Dictyobacter</taxon>
    </lineage>
</organism>
<dbReference type="InterPro" id="IPR051620">
    <property type="entry name" value="ORF904-like_C"/>
</dbReference>
<feature type="region of interest" description="Disordered" evidence="4">
    <location>
        <begin position="184"/>
        <end position="203"/>
    </location>
</feature>
<evidence type="ECO:0000256" key="4">
    <source>
        <dbReference type="SAM" id="MobiDB-lite"/>
    </source>
</evidence>
<dbReference type="EMBL" id="BIXY01000083">
    <property type="protein sequence ID" value="GCF10794.1"/>
    <property type="molecule type" value="Genomic_DNA"/>
</dbReference>
<dbReference type="Proteomes" id="UP000322530">
    <property type="component" value="Unassembled WGS sequence"/>
</dbReference>
<dbReference type="GO" id="GO:0016787">
    <property type="term" value="F:hydrolase activity"/>
    <property type="evidence" value="ECO:0007669"/>
    <property type="project" value="UniProtKB-KW"/>
</dbReference>
<dbReference type="OrthoDB" id="162759at2"/>
<dbReference type="Gene3D" id="3.40.50.300">
    <property type="entry name" value="P-loop containing nucleotide triphosphate hydrolases"/>
    <property type="match status" value="1"/>
</dbReference>
<dbReference type="InterPro" id="IPR006500">
    <property type="entry name" value="Helicase_put_C_phage/plasmid"/>
</dbReference>
<evidence type="ECO:0000256" key="3">
    <source>
        <dbReference type="ARBA" id="ARBA00022840"/>
    </source>
</evidence>
<dbReference type="NCBIfam" id="TIGR01613">
    <property type="entry name" value="primase_Cterm"/>
    <property type="match status" value="1"/>
</dbReference>
<dbReference type="InterPro" id="IPR014818">
    <property type="entry name" value="Phage/plasmid_primase_P4_C"/>
</dbReference>
<dbReference type="PROSITE" id="PS51206">
    <property type="entry name" value="SF3_HELICASE_1"/>
    <property type="match status" value="1"/>
</dbReference>
<sequence>MDNKIRDTAALRELQNSPHWICWRKEKRNGSFTKIPYTPTTGRWARSNDPQTWCNYQQAQEAATRENYAGLGYMFHEDYTGIDLDHCVDEQGVIERWAWRIIKHLNSYTEFSPSGSGIHIFVRGQIPHGSRRKIPAHWEPLQNHAAIEMYCSRRYFTVTGNHVPETSENIESRQVALDKLYQQVSRPETATPTSGPPAGAVDRTKQQLAVSLTHLNTIPSKDTSNAKNPQHPNPPTTSFFILDDEELLQRACEASNGARFQALFYDGATIDYTSSSEADMALSLHLAFWTGRDSVRMDKLFRRSALYRTKWDAGRGVSTYGQETLRRACAICTETYTPRRSKQQLAAAIDQLLKQSHIDCERELQMLHEEKKWILKPHDVAFEDVLACLKDDEMGDAQLFAQAFADKVCYDNLEKEWYIWRDHAWKRDSTDKILQLVGGSLASIYLKAAAALKIDYVNSCEQLRQAEKQSRGRNYGETEKLGRQVEQMEGQFKQLKARAKALHSYRRIKNIMSMATSYVSIETTMWDSNPWLLAVPNGVLDLRTGQCNAGVPGDYLRTICPTEWAGLDTPCPRFEYFLEEIFADKVERTNIIAFLQRLLGYCITGSTEDHIFTILYGEEGRNGKDTLLRALHQVLGPIASAISNDIFVEENRNKTGGAPTPHLSDLQGKRVVWGSETRQGDRIDVARVKQLSGGGDINARHLYSKHGHTFTPTHKLLLMTNHKPIINSKEQAAWDRICLIDFSMRFVDHPQQENERPRDKKLEETLYAERSGILAWLMRGCLQWKKEGLNIPTAVQANNTQYRAAQDPIEQFIRDRCTIAPQSEIKASILYSHYERWHDDNRTDRPLSLKAFGTELSKRFEKMHTTFGAIYRGIGLYSPNHDARRVEDSAQTPETDNHTSMKNKDDDGYDGYDGSSPKLLNITSFNSSTQNKSFMHNPSYPSYPSVTEEEAAEIEGDTLNVEPYSVQIETDVSQIEENTPPTETNTSEIECYSVPIETEFSEIERNNVPIEIVVTDEDIYKGNEGEQTGVWCEGRWEDNGRVHREQASHQAEGSIWCRMCGSRSILLSLARQKTYPRYYVPSLRTFIGASATEWHNFACEQPEEMIIKVIDLLSAQKDLLSEA</sequence>
<feature type="region of interest" description="Disordered" evidence="4">
    <location>
        <begin position="884"/>
        <end position="915"/>
    </location>
</feature>
<feature type="compositionally biased region" description="Basic and acidic residues" evidence="4">
    <location>
        <begin position="895"/>
        <end position="906"/>
    </location>
</feature>
<gene>
    <name evidence="6" type="ORF">KDI_43580</name>
</gene>
<dbReference type="SMART" id="SM00885">
    <property type="entry name" value="D5_N"/>
    <property type="match status" value="1"/>
</dbReference>
<proteinExistence type="predicted"/>
<dbReference type="PANTHER" id="PTHR35372:SF2">
    <property type="entry name" value="SF3 HELICASE DOMAIN-CONTAINING PROTEIN"/>
    <property type="match status" value="1"/>
</dbReference>
<evidence type="ECO:0000259" key="5">
    <source>
        <dbReference type="PROSITE" id="PS51206"/>
    </source>
</evidence>
<dbReference type="AlphaFoldDB" id="A0A5A5TIM1"/>